<dbReference type="PROSITE" id="PS50977">
    <property type="entry name" value="HTH_TETR_2"/>
    <property type="match status" value="1"/>
</dbReference>
<keyword evidence="3" id="KW-0804">Transcription</keyword>
<dbReference type="RefSeq" id="WP_123228004.1">
    <property type="nucleotide sequence ID" value="NZ_RJSE01000007.1"/>
</dbReference>
<dbReference type="Gene3D" id="1.10.357.10">
    <property type="entry name" value="Tetracycline Repressor, domain 2"/>
    <property type="match status" value="1"/>
</dbReference>
<dbReference type="PANTHER" id="PTHR47506:SF7">
    <property type="entry name" value="TRANSCRIPTIONAL REGULATORY PROTEIN"/>
    <property type="match status" value="1"/>
</dbReference>
<dbReference type="OrthoDB" id="7252896at2"/>
<evidence type="ECO:0000256" key="4">
    <source>
        <dbReference type="PROSITE-ProRule" id="PRU00335"/>
    </source>
</evidence>
<evidence type="ECO:0000256" key="1">
    <source>
        <dbReference type="ARBA" id="ARBA00023015"/>
    </source>
</evidence>
<sequence length="194" mass="20624">MVRYAKEHKEETRKRILESAGHRFKQDGLDGSGIATLMSDAGLTNGAFYAHFKSKDDLVAAVLVEQQATQVASFDQLSPGHAGIAELIGMYLSPTHRDQPQFGCPSAALLDEVARSSSDTRQAYTSGASAIFDAIALRLAPEDPNSIRTQAASAFAMMIGTIQLSRALTDATLADALLETTATNVLDLLGLDPA</sequence>
<dbReference type="Pfam" id="PF00440">
    <property type="entry name" value="TetR_N"/>
    <property type="match status" value="1"/>
</dbReference>
<dbReference type="PANTHER" id="PTHR47506">
    <property type="entry name" value="TRANSCRIPTIONAL REGULATORY PROTEIN"/>
    <property type="match status" value="1"/>
</dbReference>
<dbReference type="SUPFAM" id="SSF46689">
    <property type="entry name" value="Homeodomain-like"/>
    <property type="match status" value="1"/>
</dbReference>
<dbReference type="InterPro" id="IPR001647">
    <property type="entry name" value="HTH_TetR"/>
</dbReference>
<evidence type="ECO:0000256" key="3">
    <source>
        <dbReference type="ARBA" id="ARBA00023163"/>
    </source>
</evidence>
<keyword evidence="1" id="KW-0805">Transcription regulation</keyword>
<dbReference type="SUPFAM" id="SSF48498">
    <property type="entry name" value="Tetracyclin repressor-like, C-terminal domain"/>
    <property type="match status" value="1"/>
</dbReference>
<feature type="DNA-binding region" description="H-T-H motif" evidence="4">
    <location>
        <begin position="33"/>
        <end position="52"/>
    </location>
</feature>
<evidence type="ECO:0000313" key="6">
    <source>
        <dbReference type="EMBL" id="RNL62709.1"/>
    </source>
</evidence>
<dbReference type="Proteomes" id="UP000267128">
    <property type="component" value="Unassembled WGS sequence"/>
</dbReference>
<dbReference type="EMBL" id="RJSE01000007">
    <property type="protein sequence ID" value="RNL62709.1"/>
    <property type="molecule type" value="Genomic_DNA"/>
</dbReference>
<keyword evidence="2 4" id="KW-0238">DNA-binding</keyword>
<evidence type="ECO:0000259" key="5">
    <source>
        <dbReference type="PROSITE" id="PS50977"/>
    </source>
</evidence>
<dbReference type="PRINTS" id="PR00455">
    <property type="entry name" value="HTHTETR"/>
</dbReference>
<dbReference type="InterPro" id="IPR009057">
    <property type="entry name" value="Homeodomain-like_sf"/>
</dbReference>
<evidence type="ECO:0000313" key="7">
    <source>
        <dbReference type="Proteomes" id="UP000267128"/>
    </source>
</evidence>
<dbReference type="InterPro" id="IPR036271">
    <property type="entry name" value="Tet_transcr_reg_TetR-rel_C_sf"/>
</dbReference>
<name>A0A3N0CHF0_9ACTN</name>
<reference evidence="6 7" key="1">
    <citation type="submission" date="2018-11" db="EMBL/GenBank/DDBJ databases">
        <authorList>
            <person name="Li F."/>
        </authorList>
    </citation>
    <scope>NUCLEOTIDE SEQUENCE [LARGE SCALE GENOMIC DNA]</scope>
    <source>
        <strain evidence="6 7">Gsoil 097</strain>
    </source>
</reference>
<proteinExistence type="predicted"/>
<accession>A0A3N0CHF0</accession>
<organism evidence="6 7">
    <name type="scientific">Nocardioides marmoriginsengisoli</name>
    <dbReference type="NCBI Taxonomy" id="661483"/>
    <lineage>
        <taxon>Bacteria</taxon>
        <taxon>Bacillati</taxon>
        <taxon>Actinomycetota</taxon>
        <taxon>Actinomycetes</taxon>
        <taxon>Propionibacteriales</taxon>
        <taxon>Nocardioidaceae</taxon>
        <taxon>Nocardioides</taxon>
    </lineage>
</organism>
<dbReference type="GO" id="GO:0003677">
    <property type="term" value="F:DNA binding"/>
    <property type="evidence" value="ECO:0007669"/>
    <property type="project" value="UniProtKB-UniRule"/>
</dbReference>
<feature type="domain" description="HTH tetR-type" evidence="5">
    <location>
        <begin position="10"/>
        <end position="70"/>
    </location>
</feature>
<protein>
    <submittedName>
        <fullName evidence="6">TetR/AcrR family transcriptional regulator</fullName>
    </submittedName>
</protein>
<dbReference type="Gene3D" id="1.10.10.60">
    <property type="entry name" value="Homeodomain-like"/>
    <property type="match status" value="1"/>
</dbReference>
<evidence type="ECO:0000256" key="2">
    <source>
        <dbReference type="ARBA" id="ARBA00023125"/>
    </source>
</evidence>
<comment type="caution">
    <text evidence="6">The sequence shown here is derived from an EMBL/GenBank/DDBJ whole genome shotgun (WGS) entry which is preliminary data.</text>
</comment>
<dbReference type="AlphaFoldDB" id="A0A3N0CHF0"/>
<gene>
    <name evidence="6" type="ORF">EFK50_13235</name>
</gene>
<keyword evidence="7" id="KW-1185">Reference proteome</keyword>